<comment type="caution">
    <text evidence="1">The sequence shown here is derived from an EMBL/GenBank/DDBJ whole genome shotgun (WGS) entry which is preliminary data.</text>
</comment>
<organism evidence="1 2">
    <name type="scientific">Aphanomyces astaci</name>
    <name type="common">Crayfish plague agent</name>
    <dbReference type="NCBI Taxonomy" id="112090"/>
    <lineage>
        <taxon>Eukaryota</taxon>
        <taxon>Sar</taxon>
        <taxon>Stramenopiles</taxon>
        <taxon>Oomycota</taxon>
        <taxon>Saprolegniomycetes</taxon>
        <taxon>Saprolegniales</taxon>
        <taxon>Verrucalvaceae</taxon>
        <taxon>Aphanomyces</taxon>
    </lineage>
</organism>
<accession>A0A425DL06</accession>
<protein>
    <submittedName>
        <fullName evidence="1">Uncharacterized protein</fullName>
    </submittedName>
</protein>
<dbReference type="Proteomes" id="UP000284702">
    <property type="component" value="Unassembled WGS sequence"/>
</dbReference>
<keyword evidence="2" id="KW-1185">Reference proteome</keyword>
<evidence type="ECO:0000313" key="2">
    <source>
        <dbReference type="Proteomes" id="UP000284702"/>
    </source>
</evidence>
<proteinExistence type="predicted"/>
<reference evidence="1" key="1">
    <citation type="submission" date="2018-07" db="EMBL/GenBank/DDBJ databases">
        <title>Annotation of Aphanomyces astaci genome assembly.</title>
        <authorList>
            <person name="Studholme D.J."/>
        </authorList>
    </citation>
    <scope>NUCLEOTIDE SEQUENCE [LARGE SCALE GENOMIC DNA]</scope>
    <source>
        <strain evidence="1">Pc</strain>
    </source>
</reference>
<gene>
    <name evidence="1" type="ORF">B5M09_012369</name>
</gene>
<dbReference type="VEuPathDB" id="FungiDB:H257_05957"/>
<dbReference type="EMBL" id="MZMZ02001065">
    <property type="protein sequence ID" value="RQM29931.1"/>
    <property type="molecule type" value="Genomic_DNA"/>
</dbReference>
<evidence type="ECO:0000313" key="1">
    <source>
        <dbReference type="EMBL" id="RQM29931.1"/>
    </source>
</evidence>
<name>A0A425DL06_APHAT</name>
<dbReference type="AlphaFoldDB" id="A0A425DL06"/>
<sequence>MSLPASPIFAYSGILLDDAYKFYAAWQITFEEAAMTSSFFSLYTNETYCPTHIETDAYTITQAKLQDNSIRNDAKYFTYCCAGDALEQRLAAVKRLEHDLTHNFVHRGVSRSGTRGPMILFASITQLKYTEDISAETLFITLDDQINMIETATLAATPTL</sequence>